<dbReference type="Proteomes" id="UP000053660">
    <property type="component" value="Unassembled WGS sequence"/>
</dbReference>
<organism evidence="1 2">
    <name type="scientific">Oesophagostomum dentatum</name>
    <name type="common">Nodular worm</name>
    <dbReference type="NCBI Taxonomy" id="61180"/>
    <lineage>
        <taxon>Eukaryota</taxon>
        <taxon>Metazoa</taxon>
        <taxon>Ecdysozoa</taxon>
        <taxon>Nematoda</taxon>
        <taxon>Chromadorea</taxon>
        <taxon>Rhabditida</taxon>
        <taxon>Rhabditina</taxon>
        <taxon>Rhabditomorpha</taxon>
        <taxon>Strongyloidea</taxon>
        <taxon>Strongylidae</taxon>
        <taxon>Oesophagostomum</taxon>
    </lineage>
</organism>
<dbReference type="Gene3D" id="3.40.50.1820">
    <property type="entry name" value="alpha/beta hydrolase"/>
    <property type="match status" value="1"/>
</dbReference>
<dbReference type="EMBL" id="KN611805">
    <property type="protein sequence ID" value="KHJ76387.1"/>
    <property type="molecule type" value="Genomic_DNA"/>
</dbReference>
<dbReference type="OrthoDB" id="9974421at2759"/>
<evidence type="ECO:0000313" key="2">
    <source>
        <dbReference type="Proteomes" id="UP000053660"/>
    </source>
</evidence>
<keyword evidence="2" id="KW-1185">Reference proteome</keyword>
<protein>
    <submittedName>
        <fullName evidence="1">Uncharacterized protein</fullName>
    </submittedName>
</protein>
<dbReference type="InterPro" id="IPR029058">
    <property type="entry name" value="AB_hydrolase_fold"/>
</dbReference>
<dbReference type="SUPFAM" id="SSF53474">
    <property type="entry name" value="alpha/beta-Hydrolases"/>
    <property type="match status" value="1"/>
</dbReference>
<dbReference type="AlphaFoldDB" id="A0A0B1RYU4"/>
<gene>
    <name evidence="1" type="ORF">OESDEN_23993</name>
</gene>
<accession>A0A0B1RYU4</accession>
<dbReference type="PANTHER" id="PTHR11005">
    <property type="entry name" value="LYSOSOMAL ACID LIPASE-RELATED"/>
    <property type="match status" value="1"/>
</dbReference>
<sequence length="186" mass="21029">MDEMAIYDLPAMVDYVLAKTGHPSLYYVGHSQGVMTMWIKLSKDQAFGAKIRKFFALAPASRMAHVKGVFFYTSQIYEQYKLMYNLFGDGEFFPNSVFASAMADILCDKTVNKLCEDFIFSVVGPNSNQFNMSRLGIYMAHDPAGTSSRNMLHFAQMINTKRFAPFDRGVDGNLRWYGTVSLSNLT</sequence>
<proteinExistence type="predicted"/>
<evidence type="ECO:0000313" key="1">
    <source>
        <dbReference type="EMBL" id="KHJ76387.1"/>
    </source>
</evidence>
<reference evidence="1 2" key="1">
    <citation type="submission" date="2014-03" db="EMBL/GenBank/DDBJ databases">
        <title>Draft genome of the hookworm Oesophagostomum dentatum.</title>
        <authorList>
            <person name="Mitreva M."/>
        </authorList>
    </citation>
    <scope>NUCLEOTIDE SEQUENCE [LARGE SCALE GENOMIC DNA]</scope>
    <source>
        <strain evidence="1 2">OD-Hann</strain>
    </source>
</reference>
<name>A0A0B1RYU4_OESDE</name>